<reference evidence="23" key="2">
    <citation type="submission" date="2012-11" db="EMBL/GenBank/DDBJ databases">
        <authorList>
            <person name="Kuo A."/>
            <person name="Curtis B.A."/>
            <person name="Tanifuji G."/>
            <person name="Burki F."/>
            <person name="Gruber A."/>
            <person name="Irimia M."/>
            <person name="Maruyama S."/>
            <person name="Arias M.C."/>
            <person name="Ball S.G."/>
            <person name="Gile G.H."/>
            <person name="Hirakawa Y."/>
            <person name="Hopkins J.F."/>
            <person name="Rensing S.A."/>
            <person name="Schmutz J."/>
            <person name="Symeonidi A."/>
            <person name="Elias M."/>
            <person name="Eveleigh R.J."/>
            <person name="Herman E.K."/>
            <person name="Klute M.J."/>
            <person name="Nakayama T."/>
            <person name="Obornik M."/>
            <person name="Reyes-Prieto A."/>
            <person name="Armbrust E.V."/>
            <person name="Aves S.J."/>
            <person name="Beiko R.G."/>
            <person name="Coutinho P."/>
            <person name="Dacks J.B."/>
            <person name="Durnford D.G."/>
            <person name="Fast N.M."/>
            <person name="Green B.R."/>
            <person name="Grisdale C."/>
            <person name="Hempe F."/>
            <person name="Henrissat B."/>
            <person name="Hoppner M.P."/>
            <person name="Ishida K.-I."/>
            <person name="Kim E."/>
            <person name="Koreny L."/>
            <person name="Kroth P.G."/>
            <person name="Liu Y."/>
            <person name="Malik S.-B."/>
            <person name="Maier U.G."/>
            <person name="McRose D."/>
            <person name="Mock T."/>
            <person name="Neilson J.A."/>
            <person name="Onodera N.T."/>
            <person name="Poole A.M."/>
            <person name="Pritham E.J."/>
            <person name="Richards T.A."/>
            <person name="Rocap G."/>
            <person name="Roy S.W."/>
            <person name="Sarai C."/>
            <person name="Schaack S."/>
            <person name="Shirato S."/>
            <person name="Slamovits C.H."/>
            <person name="Spencer D.F."/>
            <person name="Suzuki S."/>
            <person name="Worden A.Z."/>
            <person name="Zauner S."/>
            <person name="Barry K."/>
            <person name="Bell C."/>
            <person name="Bharti A.K."/>
            <person name="Crow J.A."/>
            <person name="Grimwood J."/>
            <person name="Kramer R."/>
            <person name="Lindquist E."/>
            <person name="Lucas S."/>
            <person name="Salamov A."/>
            <person name="McFadden G.I."/>
            <person name="Lane C.E."/>
            <person name="Keeling P.J."/>
            <person name="Gray M.W."/>
            <person name="Grigoriev I.V."/>
            <person name="Archibald J.M."/>
        </authorList>
    </citation>
    <scope>NUCLEOTIDE SEQUENCE</scope>
    <source>
        <strain evidence="23">CCMP2712</strain>
    </source>
</reference>
<protein>
    <recommendedName>
        <fullName evidence="12">DNA-directed RNA polymerase subunit beta</fullName>
        <ecNumber evidence="12">2.7.7.6</ecNumber>
    </recommendedName>
</protein>
<dbReference type="GO" id="GO:0003899">
    <property type="term" value="F:DNA-directed RNA polymerase activity"/>
    <property type="evidence" value="ECO:0007669"/>
    <property type="project" value="UniProtKB-EC"/>
</dbReference>
<dbReference type="Pfam" id="PF04563">
    <property type="entry name" value="RNA_pol_Rpb2_1"/>
    <property type="match status" value="1"/>
</dbReference>
<evidence type="ECO:0000256" key="8">
    <source>
        <dbReference type="ARBA" id="ARBA00023163"/>
    </source>
</evidence>
<dbReference type="EMBL" id="JH992969">
    <property type="protein sequence ID" value="EKX53541.1"/>
    <property type="molecule type" value="Genomic_DNA"/>
</dbReference>
<dbReference type="Pfam" id="PF04567">
    <property type="entry name" value="RNA_pol_Rpb2_5"/>
    <property type="match status" value="1"/>
</dbReference>
<dbReference type="GO" id="GO:0005634">
    <property type="term" value="C:nucleus"/>
    <property type="evidence" value="ECO:0007669"/>
    <property type="project" value="UniProtKB-SubCell"/>
</dbReference>
<reference evidence="21 23" key="1">
    <citation type="journal article" date="2012" name="Nature">
        <title>Algal genomes reveal evolutionary mosaicism and the fate of nucleomorphs.</title>
        <authorList>
            <consortium name="DOE Joint Genome Institute"/>
            <person name="Curtis B.A."/>
            <person name="Tanifuji G."/>
            <person name="Burki F."/>
            <person name="Gruber A."/>
            <person name="Irimia M."/>
            <person name="Maruyama S."/>
            <person name="Arias M.C."/>
            <person name="Ball S.G."/>
            <person name="Gile G.H."/>
            <person name="Hirakawa Y."/>
            <person name="Hopkins J.F."/>
            <person name="Kuo A."/>
            <person name="Rensing S.A."/>
            <person name="Schmutz J."/>
            <person name="Symeonidi A."/>
            <person name="Elias M."/>
            <person name="Eveleigh R.J."/>
            <person name="Herman E.K."/>
            <person name="Klute M.J."/>
            <person name="Nakayama T."/>
            <person name="Obornik M."/>
            <person name="Reyes-Prieto A."/>
            <person name="Armbrust E.V."/>
            <person name="Aves S.J."/>
            <person name="Beiko R.G."/>
            <person name="Coutinho P."/>
            <person name="Dacks J.B."/>
            <person name="Durnford D.G."/>
            <person name="Fast N.M."/>
            <person name="Green B.R."/>
            <person name="Grisdale C.J."/>
            <person name="Hempel F."/>
            <person name="Henrissat B."/>
            <person name="Hoppner M.P."/>
            <person name="Ishida K."/>
            <person name="Kim E."/>
            <person name="Koreny L."/>
            <person name="Kroth P.G."/>
            <person name="Liu Y."/>
            <person name="Malik S.B."/>
            <person name="Maier U.G."/>
            <person name="McRose D."/>
            <person name="Mock T."/>
            <person name="Neilson J.A."/>
            <person name="Onodera N.T."/>
            <person name="Poole A.M."/>
            <person name="Pritham E.J."/>
            <person name="Richards T.A."/>
            <person name="Rocap G."/>
            <person name="Roy S.W."/>
            <person name="Sarai C."/>
            <person name="Schaack S."/>
            <person name="Shirato S."/>
            <person name="Slamovits C.H."/>
            <person name="Spencer D.F."/>
            <person name="Suzuki S."/>
            <person name="Worden A.Z."/>
            <person name="Zauner S."/>
            <person name="Barry K."/>
            <person name="Bell C."/>
            <person name="Bharti A.K."/>
            <person name="Crow J.A."/>
            <person name="Grimwood J."/>
            <person name="Kramer R."/>
            <person name="Lindquist E."/>
            <person name="Lucas S."/>
            <person name="Salamov A."/>
            <person name="McFadden G.I."/>
            <person name="Lane C.E."/>
            <person name="Keeling P.J."/>
            <person name="Gray M.W."/>
            <person name="Grigoriev I.V."/>
            <person name="Archibald J.M."/>
        </authorList>
    </citation>
    <scope>NUCLEOTIDE SEQUENCE</scope>
    <source>
        <strain evidence="21 23">CCMP2712</strain>
    </source>
</reference>
<comment type="similarity">
    <text evidence="2 11">Belongs to the RNA polymerase beta chain family.</text>
</comment>
<evidence type="ECO:0000256" key="1">
    <source>
        <dbReference type="ARBA" id="ARBA00004123"/>
    </source>
</evidence>
<sequence length="1155" mass="128777">MDGDPVKVKEEVIAENSSIPSCLLAPADQIGKPIKTVKDKWRLLPAFLKVRGLTKQQIDSFNYFLNVDMKLILKANNKITCDADPGWYLEYKDIRVGPPNVDAFCDRPAGVNEGITPQQCRLRDMTYYAQILVDIEYTRDQAGGGGKKERVRKDNHPIGRMPIMLRCSHCVLNGKSETEMSAMGECPLDPGGYFVVRGTEKVILIQEQLSKNRIIIERDAKGQPSASVTSSTAKTKTKTNITIKNGRFQLKHNSFTDSIPIVIALKAMGLTSDQEIIQLVGSEALFADDLAASLEVCATEIRPQALDYIGNKIKPTKFARRQQSTKAEEAREKLATVVVSHVPVVKYDFRAKAIYICLMLRRIIQAMHDETVMDDKDYYGNKRLELAGQTMSLLFEDVFKSFNSDVQKIAQKQLEKPSRTTTFDVLKYLPPTKITSALVNAISTGNWNLRRFGMERQGVTQVLSRLSYIAALGMITRVQSQFEKTRKVSGPRALQPSQWGMLCPADTPEGESCGLVKNLSLMTHVTTDDDELPIELLCYDLGVEDLGILSGEEATLGNVYLVFLNGLLLGLHRAPKNFVQLLRAMRRRGRLGEFVSIYSNARQRTVHISCDGGRVCRPLIIVKNGRSFVTDQHIKEVLSNCRTFSDFLKEGLIEYLDVNEENDSLIALYEHGIGPKTTHLEIDPLTVMGACAGLIPNPHHNQSPRNTYQCAMGKQAIGAIAYNQLQRIDTLLYLLVYPQRPLAQTKTIEFINFHRIPAGQNATVAVMSYTGYDIEDAVVLNRSAVDRGFGRTIVLKKSTTSLKRYSNAAEDRITYPQSGGNERLALRTANLDRDGIVGVGSKVSQGQILVNKMVPKDISTVINNPDELREDAFKSAPLVYKDKADGYVDQVLLTSNHDEHFLVKVLMRTTRRPELGDKFSSRHGQKGVTGIIIPQEDMPFTEEGLCPDLIMNPHGFPSRMTVGKLLEMLGGKAALMNGKFADATAFASTASSVQAISDTLVLHGYHFGGKELLTSGITGEPVPAYIFFGPIYYQKLKHMVQDKMHARHKGPRTVLTRQPTEGRSKDGGLRLGEMERDCLVSYGSSALLLERLMISSDEFQCHVCKKCGLIGYPGWCQNCKTNLHMSMIQMPYACKLVFHELQSMNIVPRLRLEDM</sequence>
<feature type="domain" description="RNA polymerase Rpb2" evidence="18">
    <location>
        <begin position="461"/>
        <end position="525"/>
    </location>
</feature>
<dbReference type="InterPro" id="IPR014724">
    <property type="entry name" value="RNA_pol_RPB2_OB-fold"/>
</dbReference>
<feature type="domain" description="RNA polymerase Rpb2" evidence="16">
    <location>
        <begin position="211"/>
        <end position="385"/>
    </location>
</feature>
<dbReference type="InterPro" id="IPR037033">
    <property type="entry name" value="DNA-dir_RNAP_su2_hyb_sf"/>
</dbReference>
<dbReference type="FunFam" id="2.40.270.10:FF:000006">
    <property type="entry name" value="DNA-directed RNA polymerase subunit beta"/>
    <property type="match status" value="1"/>
</dbReference>
<evidence type="ECO:0000313" key="23">
    <source>
        <dbReference type="Proteomes" id="UP000011087"/>
    </source>
</evidence>
<dbReference type="InterPro" id="IPR007647">
    <property type="entry name" value="RNA_pol_Rpb2_5"/>
</dbReference>
<evidence type="ECO:0000259" key="16">
    <source>
        <dbReference type="Pfam" id="PF04561"/>
    </source>
</evidence>
<evidence type="ECO:0000259" key="19">
    <source>
        <dbReference type="Pfam" id="PF04566"/>
    </source>
</evidence>
<gene>
    <name evidence="21" type="ORF">GUITHDRAFT_64211</name>
</gene>
<dbReference type="GO" id="GO:0003677">
    <property type="term" value="F:DNA binding"/>
    <property type="evidence" value="ECO:0007669"/>
    <property type="project" value="InterPro"/>
</dbReference>
<dbReference type="KEGG" id="gtt:GUITHDRAFT_64211"/>
<dbReference type="InterPro" id="IPR007645">
    <property type="entry name" value="RNA_pol_Rpb2_3"/>
</dbReference>
<dbReference type="EC" id="2.7.7.6" evidence="12"/>
<evidence type="ECO:0000256" key="4">
    <source>
        <dbReference type="ARBA" id="ARBA00022679"/>
    </source>
</evidence>
<dbReference type="FunFam" id="3.90.1800.10:FF:000003">
    <property type="entry name" value="DNA-directed RNA polymerase subunit beta"/>
    <property type="match status" value="1"/>
</dbReference>
<comment type="function">
    <text evidence="12">DNA-dependent RNA polymerase catalyzes the transcription of DNA into RNA using the four ribonucleoside triphosphates as substrates.</text>
</comment>
<dbReference type="eggNOG" id="KOG0215">
    <property type="taxonomic scope" value="Eukaryota"/>
</dbReference>
<dbReference type="AlphaFoldDB" id="L1JY82"/>
<dbReference type="GO" id="GO:0000428">
    <property type="term" value="C:DNA-directed RNA polymerase complex"/>
    <property type="evidence" value="ECO:0007669"/>
    <property type="project" value="UniProtKB-KW"/>
</dbReference>
<evidence type="ECO:0000256" key="13">
    <source>
        <dbReference type="SAM" id="MobiDB-lite"/>
    </source>
</evidence>
<dbReference type="PROSITE" id="PS01166">
    <property type="entry name" value="RNA_POL_BETA"/>
    <property type="match status" value="1"/>
</dbReference>
<dbReference type="PaxDb" id="55529-EKX53541"/>
<evidence type="ECO:0000259" key="18">
    <source>
        <dbReference type="Pfam" id="PF04565"/>
    </source>
</evidence>
<feature type="domain" description="RNA polymerase Rpb2" evidence="20">
    <location>
        <begin position="644"/>
        <end position="671"/>
    </location>
</feature>
<evidence type="ECO:0000256" key="2">
    <source>
        <dbReference type="ARBA" id="ARBA00006835"/>
    </source>
</evidence>
<dbReference type="HOGENOM" id="CLU_000524_5_1_1"/>
<reference evidence="22" key="3">
    <citation type="submission" date="2016-03" db="UniProtKB">
        <authorList>
            <consortium name="EnsemblProtists"/>
        </authorList>
    </citation>
    <scope>IDENTIFICATION</scope>
</reference>
<dbReference type="OMA" id="LAYCSWC"/>
<dbReference type="InterPro" id="IPR007644">
    <property type="entry name" value="RNA_pol_bsu_protrusion"/>
</dbReference>
<evidence type="ECO:0000256" key="7">
    <source>
        <dbReference type="ARBA" id="ARBA00022833"/>
    </source>
</evidence>
<keyword evidence="6" id="KW-0479">Metal-binding</keyword>
<accession>L1JY82</accession>
<dbReference type="Gene3D" id="2.40.270.10">
    <property type="entry name" value="DNA-directed RNA polymerase, subunit 2, domain 6"/>
    <property type="match status" value="1"/>
</dbReference>
<dbReference type="Proteomes" id="UP000011087">
    <property type="component" value="Unassembled WGS sequence"/>
</dbReference>
<dbReference type="InterPro" id="IPR007121">
    <property type="entry name" value="RNA_pol_bsu_CS"/>
</dbReference>
<dbReference type="GO" id="GO:0046872">
    <property type="term" value="F:metal ion binding"/>
    <property type="evidence" value="ECO:0007669"/>
    <property type="project" value="UniProtKB-KW"/>
</dbReference>
<keyword evidence="23" id="KW-1185">Reference proteome</keyword>
<proteinExistence type="inferred from homology"/>
<dbReference type="Gene3D" id="2.40.50.150">
    <property type="match status" value="1"/>
</dbReference>
<dbReference type="GO" id="GO:0006383">
    <property type="term" value="P:transcription by RNA polymerase III"/>
    <property type="evidence" value="ECO:0007669"/>
    <property type="project" value="UniProtKB-ARBA"/>
</dbReference>
<dbReference type="GO" id="GO:0032549">
    <property type="term" value="F:ribonucleoside binding"/>
    <property type="evidence" value="ECO:0007669"/>
    <property type="project" value="InterPro"/>
</dbReference>
<keyword evidence="3 12" id="KW-0240">DNA-directed RNA polymerase</keyword>
<feature type="domain" description="RNA polymerase Rpb2" evidence="19">
    <location>
        <begin position="562"/>
        <end position="623"/>
    </location>
</feature>
<name>L1JY82_GUITC</name>
<evidence type="ECO:0000256" key="3">
    <source>
        <dbReference type="ARBA" id="ARBA00022478"/>
    </source>
</evidence>
<feature type="region of interest" description="Disordered" evidence="13">
    <location>
        <begin position="1047"/>
        <end position="1067"/>
    </location>
</feature>
<evidence type="ECO:0000256" key="10">
    <source>
        <dbReference type="ARBA" id="ARBA00048552"/>
    </source>
</evidence>
<evidence type="ECO:0000259" key="15">
    <source>
        <dbReference type="Pfam" id="PF04560"/>
    </source>
</evidence>
<dbReference type="RefSeq" id="XP_005840521.1">
    <property type="nucleotide sequence ID" value="XM_005840464.1"/>
</dbReference>
<dbReference type="FunFam" id="3.90.1100.10:FF:000021">
    <property type="entry name" value="DNA-directed RNA polymerase subunit beta"/>
    <property type="match status" value="1"/>
</dbReference>
<dbReference type="Pfam" id="PF00562">
    <property type="entry name" value="RNA_pol_Rpb2_6"/>
    <property type="match status" value="1"/>
</dbReference>
<dbReference type="PANTHER" id="PTHR20856">
    <property type="entry name" value="DNA-DIRECTED RNA POLYMERASE I SUBUNIT 2"/>
    <property type="match status" value="1"/>
</dbReference>
<dbReference type="Pfam" id="PF04565">
    <property type="entry name" value="RNA_pol_Rpb2_3"/>
    <property type="match status" value="1"/>
</dbReference>
<dbReference type="STRING" id="905079.L1JY82"/>
<keyword evidence="5 12" id="KW-0548">Nucleotidyltransferase</keyword>
<dbReference type="FunFam" id="2.40.270.10:FF:000011">
    <property type="entry name" value="DNA-directed RNA polymerase subunit beta"/>
    <property type="match status" value="1"/>
</dbReference>
<dbReference type="OrthoDB" id="10248617at2759"/>
<keyword evidence="8 12" id="KW-0804">Transcription</keyword>
<dbReference type="Gene3D" id="3.90.1100.10">
    <property type="match status" value="2"/>
</dbReference>
<feature type="domain" description="DNA-directed RNA polymerase subunit 2 hybrid-binding" evidence="14">
    <location>
        <begin position="691"/>
        <end position="1065"/>
    </location>
</feature>
<dbReference type="EnsemblProtists" id="EKX53541">
    <property type="protein sequence ID" value="EKX53541"/>
    <property type="gene ID" value="GUITHDRAFT_64211"/>
</dbReference>
<evidence type="ECO:0000259" key="14">
    <source>
        <dbReference type="Pfam" id="PF00562"/>
    </source>
</evidence>
<keyword evidence="4 12" id="KW-0808">Transferase</keyword>
<dbReference type="Gene3D" id="3.90.1800.10">
    <property type="entry name" value="RNA polymerase alpha subunit dimerisation domain"/>
    <property type="match status" value="1"/>
</dbReference>
<dbReference type="InterPro" id="IPR007641">
    <property type="entry name" value="RNA_pol_Rpb2_7"/>
</dbReference>
<evidence type="ECO:0000259" key="17">
    <source>
        <dbReference type="Pfam" id="PF04563"/>
    </source>
</evidence>
<dbReference type="SUPFAM" id="SSF64484">
    <property type="entry name" value="beta and beta-prime subunits of DNA dependent RNA-polymerase"/>
    <property type="match status" value="1"/>
</dbReference>
<dbReference type="GeneID" id="17310484"/>
<dbReference type="Pfam" id="PF04560">
    <property type="entry name" value="RNA_pol_Rpb2_7"/>
    <property type="match status" value="1"/>
</dbReference>
<evidence type="ECO:0000256" key="6">
    <source>
        <dbReference type="ARBA" id="ARBA00022723"/>
    </source>
</evidence>
<evidence type="ECO:0000313" key="21">
    <source>
        <dbReference type="EMBL" id="EKX53541.1"/>
    </source>
</evidence>
<evidence type="ECO:0000313" key="22">
    <source>
        <dbReference type="EnsemblProtists" id="EKX53541"/>
    </source>
</evidence>
<feature type="domain" description="RNA polymerase beta subunit protrusion" evidence="17">
    <location>
        <begin position="52"/>
        <end position="422"/>
    </location>
</feature>
<organism evidence="21">
    <name type="scientific">Guillardia theta (strain CCMP2712)</name>
    <name type="common">Cryptophyte</name>
    <dbReference type="NCBI Taxonomy" id="905079"/>
    <lineage>
        <taxon>Eukaryota</taxon>
        <taxon>Cryptophyceae</taxon>
        <taxon>Pyrenomonadales</taxon>
        <taxon>Geminigeraceae</taxon>
        <taxon>Guillardia</taxon>
    </lineage>
</organism>
<keyword evidence="9" id="KW-0539">Nucleus</keyword>
<feature type="domain" description="RNA polymerase Rpb2" evidence="15">
    <location>
        <begin position="1067"/>
        <end position="1152"/>
    </location>
</feature>
<dbReference type="Pfam" id="PF04561">
    <property type="entry name" value="RNA_pol_Rpb2_2"/>
    <property type="match status" value="1"/>
</dbReference>
<evidence type="ECO:0000256" key="11">
    <source>
        <dbReference type="RuleBase" id="RU000434"/>
    </source>
</evidence>
<comment type="catalytic activity">
    <reaction evidence="10 12">
        <text>RNA(n) + a ribonucleoside 5'-triphosphate = RNA(n+1) + diphosphate</text>
        <dbReference type="Rhea" id="RHEA:21248"/>
        <dbReference type="Rhea" id="RHEA-COMP:14527"/>
        <dbReference type="Rhea" id="RHEA-COMP:17342"/>
        <dbReference type="ChEBI" id="CHEBI:33019"/>
        <dbReference type="ChEBI" id="CHEBI:61557"/>
        <dbReference type="ChEBI" id="CHEBI:140395"/>
        <dbReference type="EC" id="2.7.7.6"/>
    </reaction>
</comment>
<comment type="subcellular location">
    <subcellularLocation>
        <location evidence="1">Nucleus</location>
    </subcellularLocation>
</comment>
<evidence type="ECO:0000259" key="20">
    <source>
        <dbReference type="Pfam" id="PF04567"/>
    </source>
</evidence>
<dbReference type="Pfam" id="PF04566">
    <property type="entry name" value="RNA_pol_Rpb2_4"/>
    <property type="match status" value="1"/>
</dbReference>
<evidence type="ECO:0000256" key="12">
    <source>
        <dbReference type="RuleBase" id="RU363031"/>
    </source>
</evidence>
<keyword evidence="7" id="KW-0862">Zinc</keyword>
<dbReference type="InterPro" id="IPR007642">
    <property type="entry name" value="RNA_pol_Rpb2_2"/>
</dbReference>
<dbReference type="CDD" id="cd00653">
    <property type="entry name" value="RNA_pol_B_RPB2"/>
    <property type="match status" value="1"/>
</dbReference>
<dbReference type="InterPro" id="IPR007646">
    <property type="entry name" value="RNA_pol_Rpb2_4"/>
</dbReference>
<evidence type="ECO:0000256" key="9">
    <source>
        <dbReference type="ARBA" id="ARBA00023242"/>
    </source>
</evidence>
<evidence type="ECO:0000256" key="5">
    <source>
        <dbReference type="ARBA" id="ARBA00022695"/>
    </source>
</evidence>
<dbReference type="InterPro" id="IPR007120">
    <property type="entry name" value="DNA-dir_RNAP_su2_dom"/>
</dbReference>
<dbReference type="InterPro" id="IPR015712">
    <property type="entry name" value="DNA-dir_RNA_pol_su2"/>
</dbReference>